<reference evidence="2 3" key="1">
    <citation type="submission" date="2019-02" db="EMBL/GenBank/DDBJ databases">
        <title>Arcanobacterium bovis sp. nov., isolated from the milk of a cow with mastitis.</title>
        <authorList>
            <person name="Sammra O."/>
            <person name="Foster G."/>
            <person name="Hassan A."/>
            <person name="Alssahen M."/>
            <person name="Laemmler C."/>
            <person name="Borowiak M."/>
            <person name="Malorny B."/>
            <person name="Abdulmawjood A."/>
        </authorList>
    </citation>
    <scope>NUCLEOTIDE SEQUENCE [LARGE SCALE GENOMIC DNA]</scope>
    <source>
        <strain evidence="2 3">C605018/01/1</strain>
    </source>
</reference>
<dbReference type="InterPro" id="IPR002918">
    <property type="entry name" value="Lipase_EstA/Esterase_EstB"/>
</dbReference>
<comment type="caution">
    <text evidence="2">The sequence shown here is derived from an EMBL/GenBank/DDBJ whole genome shotgun (WGS) entry which is preliminary data.</text>
</comment>
<proteinExistence type="predicted"/>
<dbReference type="Proteomes" id="UP000293036">
    <property type="component" value="Unassembled WGS sequence"/>
</dbReference>
<accession>A0A4Q9UYW6</accession>
<keyword evidence="2" id="KW-0378">Hydrolase</keyword>
<dbReference type="OrthoDB" id="8871309at2"/>
<dbReference type="GO" id="GO:0016787">
    <property type="term" value="F:hydrolase activity"/>
    <property type="evidence" value="ECO:0007669"/>
    <property type="project" value="UniProtKB-KW"/>
</dbReference>
<evidence type="ECO:0000256" key="1">
    <source>
        <dbReference type="SAM" id="SignalP"/>
    </source>
</evidence>
<dbReference type="RefSeq" id="WP_131281909.1">
    <property type="nucleotide sequence ID" value="NZ_JBHSLR010000005.1"/>
</dbReference>
<evidence type="ECO:0000313" key="2">
    <source>
        <dbReference type="EMBL" id="TBW20913.1"/>
    </source>
</evidence>
<feature type="chain" id="PRO_5020417331" evidence="1">
    <location>
        <begin position="27"/>
        <end position="340"/>
    </location>
</feature>
<gene>
    <name evidence="2" type="ORF">EZJ44_07410</name>
</gene>
<dbReference type="EMBL" id="SJDT01000006">
    <property type="protein sequence ID" value="TBW20913.1"/>
    <property type="molecule type" value="Genomic_DNA"/>
</dbReference>
<dbReference type="InterPro" id="IPR029058">
    <property type="entry name" value="AB_hydrolase_fold"/>
</dbReference>
<protein>
    <submittedName>
        <fullName evidence="2">Alpha/beta fold hydrolase</fullName>
    </submittedName>
</protein>
<feature type="signal peptide" evidence="1">
    <location>
        <begin position="1"/>
        <end position="26"/>
    </location>
</feature>
<keyword evidence="1" id="KW-0732">Signal</keyword>
<dbReference type="PANTHER" id="PTHR37574">
    <property type="entry name" value="LIPASE B"/>
    <property type="match status" value="1"/>
</dbReference>
<dbReference type="Pfam" id="PF01674">
    <property type="entry name" value="Lipase_2"/>
    <property type="match status" value="1"/>
</dbReference>
<name>A0A4Q9UYW6_9ACTO</name>
<sequence>MKFHAKICAAVSVLALSFSAGAVAYAAEPTPENPGGVEALTSPGGVPANGFGPDRHTFVGAQMLSHKTPGLNPLGANDFTCKPAPGTNPVLLIPGTGNDAYTAWAFFSPRLKQAGYCVFTFNYNPSTNPQNDVASFMGDIKQSAAFMAGFIDRVLTATGSEKIDIIGHSQGGGALPRAYIKWYGGDKKVDKLVGLVPSNTGTTMMGMDALILQLLEWFPNIETKMLNEHNSQALLQQLIGSQFMTELNAGQMTYPDVKYTVVSTVFDTMITPHTRSYLPAAPNVTNMNVQDVCPLDTHGHQNMTYDEVAFQLSLNALNPAAAKPINCTWIPEYLTADDLK</sequence>
<dbReference type="PANTHER" id="PTHR37574:SF1">
    <property type="entry name" value="LIPASE B"/>
    <property type="match status" value="1"/>
</dbReference>
<dbReference type="InterPro" id="IPR053228">
    <property type="entry name" value="Stereospecific_Lipase"/>
</dbReference>
<dbReference type="Gene3D" id="3.40.50.1820">
    <property type="entry name" value="alpha/beta hydrolase"/>
    <property type="match status" value="1"/>
</dbReference>
<organism evidence="2 3">
    <name type="scientific">Arcanobacterium bovis</name>
    <dbReference type="NCBI Taxonomy" id="2529275"/>
    <lineage>
        <taxon>Bacteria</taxon>
        <taxon>Bacillati</taxon>
        <taxon>Actinomycetota</taxon>
        <taxon>Actinomycetes</taxon>
        <taxon>Actinomycetales</taxon>
        <taxon>Actinomycetaceae</taxon>
        <taxon>Arcanobacterium</taxon>
    </lineage>
</organism>
<dbReference type="SUPFAM" id="SSF53474">
    <property type="entry name" value="alpha/beta-Hydrolases"/>
    <property type="match status" value="1"/>
</dbReference>
<keyword evidence="3" id="KW-1185">Reference proteome</keyword>
<dbReference type="GO" id="GO:0016042">
    <property type="term" value="P:lipid catabolic process"/>
    <property type="evidence" value="ECO:0007669"/>
    <property type="project" value="InterPro"/>
</dbReference>
<evidence type="ECO:0000313" key="3">
    <source>
        <dbReference type="Proteomes" id="UP000293036"/>
    </source>
</evidence>
<dbReference type="AlphaFoldDB" id="A0A4Q9UYW6"/>